<dbReference type="InterPro" id="IPR029044">
    <property type="entry name" value="Nucleotide-diphossugar_trans"/>
</dbReference>
<dbReference type="EMBL" id="NUSQ01000125">
    <property type="protein sequence ID" value="PHD65136.1"/>
    <property type="molecule type" value="Genomic_DNA"/>
</dbReference>
<comment type="similarity">
    <text evidence="1">Belongs to the glycosyltransferase 2 family.</text>
</comment>
<protein>
    <submittedName>
        <fullName evidence="5">Glycosyl transferase family 2</fullName>
    </submittedName>
</protein>
<dbReference type="PANTHER" id="PTHR22916:SF51">
    <property type="entry name" value="GLYCOSYLTRANSFERASE EPSH-RELATED"/>
    <property type="match status" value="1"/>
</dbReference>
<evidence type="ECO:0000256" key="3">
    <source>
        <dbReference type="ARBA" id="ARBA00022679"/>
    </source>
</evidence>
<keyword evidence="2" id="KW-0328">Glycosyltransferase</keyword>
<evidence type="ECO:0000256" key="2">
    <source>
        <dbReference type="ARBA" id="ARBA00022676"/>
    </source>
</evidence>
<comment type="caution">
    <text evidence="5">The sequence shown here is derived from an EMBL/GenBank/DDBJ whole genome shotgun (WGS) entry which is preliminary data.</text>
</comment>
<dbReference type="Pfam" id="PF00535">
    <property type="entry name" value="Glycos_transf_2"/>
    <property type="match status" value="1"/>
</dbReference>
<evidence type="ECO:0000259" key="4">
    <source>
        <dbReference type="Pfam" id="PF00535"/>
    </source>
</evidence>
<evidence type="ECO:0000313" key="5">
    <source>
        <dbReference type="EMBL" id="PHD65136.1"/>
    </source>
</evidence>
<dbReference type="PANTHER" id="PTHR22916">
    <property type="entry name" value="GLYCOSYLTRANSFERASE"/>
    <property type="match status" value="1"/>
</dbReference>
<dbReference type="InterPro" id="IPR001173">
    <property type="entry name" value="Glyco_trans_2-like"/>
</dbReference>
<evidence type="ECO:0000313" key="6">
    <source>
        <dbReference type="Proteomes" id="UP000225997"/>
    </source>
</evidence>
<keyword evidence="3 5" id="KW-0808">Transferase</keyword>
<dbReference type="CDD" id="cd00761">
    <property type="entry name" value="Glyco_tranf_GTA_type"/>
    <property type="match status" value="1"/>
</dbReference>
<dbReference type="Gene3D" id="3.90.550.10">
    <property type="entry name" value="Spore Coat Polysaccharide Biosynthesis Protein SpsA, Chain A"/>
    <property type="match status" value="1"/>
</dbReference>
<reference evidence="5 6" key="1">
    <citation type="submission" date="2017-09" db="EMBL/GenBank/DDBJ databases">
        <title>Large-scale bioinformatics analysis of Bacillus genomes uncovers conserved roles of natural products in bacterial physiology.</title>
        <authorList>
            <consortium name="Agbiome Team Llc"/>
            <person name="Bleich R.M."/>
            <person name="Grubbs K.J."/>
            <person name="Santa Maria K.C."/>
            <person name="Allen S.E."/>
            <person name="Farag S."/>
            <person name="Shank E.A."/>
            <person name="Bowers A."/>
        </authorList>
    </citation>
    <scope>NUCLEOTIDE SEQUENCE [LARGE SCALE GENOMIC DNA]</scope>
    <source>
        <strain evidence="5 6">AFS044250</strain>
    </source>
</reference>
<gene>
    <name evidence="5" type="ORF">COF40_23210</name>
</gene>
<dbReference type="GO" id="GO:0016757">
    <property type="term" value="F:glycosyltransferase activity"/>
    <property type="evidence" value="ECO:0007669"/>
    <property type="project" value="UniProtKB-KW"/>
</dbReference>
<organism evidence="5 6">
    <name type="scientific">Bacillus toyonensis</name>
    <dbReference type="NCBI Taxonomy" id="155322"/>
    <lineage>
        <taxon>Bacteria</taxon>
        <taxon>Bacillati</taxon>
        <taxon>Bacillota</taxon>
        <taxon>Bacilli</taxon>
        <taxon>Bacillales</taxon>
        <taxon>Bacillaceae</taxon>
        <taxon>Bacillus</taxon>
        <taxon>Bacillus cereus group</taxon>
    </lineage>
</organism>
<accession>A0A2B5X6V6</accession>
<sequence>MSEKISIIVPVYNAEKYITQCIDSLLSQTLQECEFIFVNDGSKDNSQGIIESFEKNDKRIRLINQKNQGVSIARNKGLYVARGEYIGFVDADDYIEKDMYEILYNTAKKDNCDAVISNFEEEMEGNKIITKYSFPKDIVLKKDFIEQELLPYFLRMDNLNTAANKIYRNNIIKEKNITFPKNVELGEDGMFNIIFFNNVKKVKYIDYTGYHYREVKGSATRNISEKDYFKRAVEVYKMDMSKVFTSIDDIKIRQLKAIKLINSLMSYIHIYFQPCKDMDFKKRYQYVKDMIQDKYVREALPIYYSKVYYTLGDYEKFIISLIKIKSTIGLYCATTYSRFKNKQ</sequence>
<dbReference type="Proteomes" id="UP000225997">
    <property type="component" value="Unassembled WGS sequence"/>
</dbReference>
<name>A0A2B5X6V6_9BACI</name>
<evidence type="ECO:0000256" key="1">
    <source>
        <dbReference type="ARBA" id="ARBA00006739"/>
    </source>
</evidence>
<feature type="domain" description="Glycosyltransferase 2-like" evidence="4">
    <location>
        <begin position="6"/>
        <end position="156"/>
    </location>
</feature>
<proteinExistence type="inferred from homology"/>
<dbReference type="AlphaFoldDB" id="A0A2B5X6V6"/>
<dbReference type="RefSeq" id="WP_100064085.1">
    <property type="nucleotide sequence ID" value="NZ_NUSQ01000125.1"/>
</dbReference>
<dbReference type="SUPFAM" id="SSF53448">
    <property type="entry name" value="Nucleotide-diphospho-sugar transferases"/>
    <property type="match status" value="1"/>
</dbReference>